<evidence type="ECO:0000256" key="8">
    <source>
        <dbReference type="ARBA" id="ARBA00022968"/>
    </source>
</evidence>
<evidence type="ECO:0000256" key="5">
    <source>
        <dbReference type="ARBA" id="ARBA00022676"/>
    </source>
</evidence>
<sequence length="359" mass="40061">MPPARSSPPLPYSKDDKSKKPRPFPSSRTTELPSPPSPLLIVFSVACLLVGAAGVWFAAVEIRRPPRTVSVFRCGRAEDALRTFRSRSAGDDGLADRPKLLGLVGVQTGFGSADRRAVLRSTWFPADPEGLLRLERATGLAFRFVIGRTKDGNKMAELRREEDKYHDFMLIDIEEEYIKLPQKTLEFFKAAFDLFNADYYVKADDSIYLRPDRLSTLLAKDRNHSLTYIGCMKKGPVVTDPKMKWYESSGHLIGNEYFLHAYGPIYALSAEVVAALATARTDSLRMFSNEDVTVGSWMLSMNVNHEDNRAICDPKCTSSSIAVWDMPKCSGLCSPIDQVKKLHNISMCSKSPTLPPEDL</sequence>
<evidence type="ECO:0000256" key="14">
    <source>
        <dbReference type="ARBA" id="ARBA00055406"/>
    </source>
</evidence>
<keyword evidence="8 15" id="KW-0735">Signal-anchor</keyword>
<evidence type="ECO:0000256" key="4">
    <source>
        <dbReference type="ARBA" id="ARBA00008661"/>
    </source>
</evidence>
<comment type="function">
    <text evidence="14">Beta-1,3-galactosyltransferase that transfers galactose from UDP-galactose to substrates with a terminal glycosyl residue.</text>
</comment>
<feature type="region of interest" description="Disordered" evidence="16">
    <location>
        <begin position="1"/>
        <end position="34"/>
    </location>
</feature>
<evidence type="ECO:0000256" key="9">
    <source>
        <dbReference type="ARBA" id="ARBA00022989"/>
    </source>
</evidence>
<organism evidence="17 18">
    <name type="scientific">Iris pallida</name>
    <name type="common">Sweet iris</name>
    <dbReference type="NCBI Taxonomy" id="29817"/>
    <lineage>
        <taxon>Eukaryota</taxon>
        <taxon>Viridiplantae</taxon>
        <taxon>Streptophyta</taxon>
        <taxon>Embryophyta</taxon>
        <taxon>Tracheophyta</taxon>
        <taxon>Spermatophyta</taxon>
        <taxon>Magnoliopsida</taxon>
        <taxon>Liliopsida</taxon>
        <taxon>Asparagales</taxon>
        <taxon>Iridaceae</taxon>
        <taxon>Iridoideae</taxon>
        <taxon>Irideae</taxon>
        <taxon>Iris</taxon>
    </lineage>
</organism>
<evidence type="ECO:0000256" key="11">
    <source>
        <dbReference type="ARBA" id="ARBA00023136"/>
    </source>
</evidence>
<protein>
    <recommendedName>
        <fullName evidence="15">Hexosyltransferase</fullName>
        <ecNumber evidence="15">2.4.1.-</ecNumber>
    </recommendedName>
</protein>
<evidence type="ECO:0000256" key="7">
    <source>
        <dbReference type="ARBA" id="ARBA00022692"/>
    </source>
</evidence>
<evidence type="ECO:0000256" key="13">
    <source>
        <dbReference type="ARBA" id="ARBA00023211"/>
    </source>
</evidence>
<feature type="transmembrane region" description="Helical" evidence="15">
    <location>
        <begin position="39"/>
        <end position="60"/>
    </location>
</feature>
<evidence type="ECO:0000256" key="12">
    <source>
        <dbReference type="ARBA" id="ARBA00023180"/>
    </source>
</evidence>
<dbReference type="AlphaFoldDB" id="A0AAX6EE00"/>
<dbReference type="Pfam" id="PF01762">
    <property type="entry name" value="Galactosyl_T"/>
    <property type="match status" value="1"/>
</dbReference>
<evidence type="ECO:0000256" key="15">
    <source>
        <dbReference type="RuleBase" id="RU363063"/>
    </source>
</evidence>
<evidence type="ECO:0000256" key="10">
    <source>
        <dbReference type="ARBA" id="ARBA00023034"/>
    </source>
</evidence>
<comment type="pathway">
    <text evidence="3">Protein modification; protein glycosylation.</text>
</comment>
<dbReference type="PANTHER" id="PTHR11214">
    <property type="entry name" value="BETA-1,3-N-ACETYLGLUCOSAMINYLTRANSFERASE"/>
    <property type="match status" value="1"/>
</dbReference>
<reference evidence="17" key="1">
    <citation type="journal article" date="2023" name="GigaByte">
        <title>Genome assembly of the bearded iris, Iris pallida Lam.</title>
        <authorList>
            <person name="Bruccoleri R.E."/>
            <person name="Oakeley E.J."/>
            <person name="Faust A.M.E."/>
            <person name="Altorfer M."/>
            <person name="Dessus-Babus S."/>
            <person name="Burckhardt D."/>
            <person name="Oertli M."/>
            <person name="Naumann U."/>
            <person name="Petersen F."/>
            <person name="Wong J."/>
        </authorList>
    </citation>
    <scope>NUCLEOTIDE SEQUENCE</scope>
    <source>
        <strain evidence="17">GSM-AAB239-AS_SAM_17_03QT</strain>
    </source>
</reference>
<dbReference type="EMBL" id="JANAVB010037417">
    <property type="protein sequence ID" value="KAJ6802292.1"/>
    <property type="molecule type" value="Genomic_DNA"/>
</dbReference>
<evidence type="ECO:0000256" key="16">
    <source>
        <dbReference type="SAM" id="MobiDB-lite"/>
    </source>
</evidence>
<gene>
    <name evidence="17" type="ORF">M6B38_194555</name>
</gene>
<dbReference type="EC" id="2.4.1.-" evidence="15"/>
<dbReference type="Proteomes" id="UP001140949">
    <property type="component" value="Unassembled WGS sequence"/>
</dbReference>
<feature type="compositionally biased region" description="Pro residues" evidence="16">
    <location>
        <begin position="1"/>
        <end position="11"/>
    </location>
</feature>
<dbReference type="FunFam" id="3.90.550.50:FF:000012">
    <property type="entry name" value="Hexosyltransferase"/>
    <property type="match status" value="1"/>
</dbReference>
<dbReference type="Gene3D" id="3.90.550.50">
    <property type="match status" value="1"/>
</dbReference>
<comment type="caution">
    <text evidence="17">The sequence shown here is derived from an EMBL/GenBank/DDBJ whole genome shotgun (WGS) entry which is preliminary data.</text>
</comment>
<keyword evidence="12" id="KW-0325">Glycoprotein</keyword>
<evidence type="ECO:0000256" key="2">
    <source>
        <dbReference type="ARBA" id="ARBA00004323"/>
    </source>
</evidence>
<keyword evidence="6" id="KW-0808">Transferase</keyword>
<keyword evidence="10 15" id="KW-0333">Golgi apparatus</keyword>
<comment type="cofactor">
    <cofactor evidence="1 15">
        <name>Mn(2+)</name>
        <dbReference type="ChEBI" id="CHEBI:29035"/>
    </cofactor>
</comment>
<keyword evidence="11 15" id="KW-0472">Membrane</keyword>
<comment type="similarity">
    <text evidence="4 15">Belongs to the glycosyltransferase 31 family.</text>
</comment>
<dbReference type="PANTHER" id="PTHR11214:SF85">
    <property type="entry name" value="BETA-1,3-GALACTOSYLTRANSFERASE 12-RELATED"/>
    <property type="match status" value="1"/>
</dbReference>
<evidence type="ECO:0000313" key="18">
    <source>
        <dbReference type="Proteomes" id="UP001140949"/>
    </source>
</evidence>
<keyword evidence="13 15" id="KW-0464">Manganese</keyword>
<dbReference type="GO" id="GO:0000139">
    <property type="term" value="C:Golgi membrane"/>
    <property type="evidence" value="ECO:0007669"/>
    <property type="project" value="UniProtKB-SubCell"/>
</dbReference>
<evidence type="ECO:0000256" key="1">
    <source>
        <dbReference type="ARBA" id="ARBA00001936"/>
    </source>
</evidence>
<evidence type="ECO:0000313" key="17">
    <source>
        <dbReference type="EMBL" id="KAJ6802292.1"/>
    </source>
</evidence>
<accession>A0AAX6EE00</accession>
<dbReference type="InterPro" id="IPR002659">
    <property type="entry name" value="Glyco_trans_31"/>
</dbReference>
<evidence type="ECO:0000256" key="3">
    <source>
        <dbReference type="ARBA" id="ARBA00004922"/>
    </source>
</evidence>
<keyword evidence="5 15" id="KW-0328">Glycosyltransferase</keyword>
<keyword evidence="18" id="KW-1185">Reference proteome</keyword>
<proteinExistence type="inferred from homology"/>
<keyword evidence="7 15" id="KW-0812">Transmembrane</keyword>
<comment type="subcellular location">
    <subcellularLocation>
        <location evidence="2 15">Golgi apparatus membrane</location>
        <topology evidence="2 15">Single-pass type II membrane protein</topology>
    </subcellularLocation>
</comment>
<keyword evidence="9 15" id="KW-1133">Transmembrane helix</keyword>
<name>A0AAX6EE00_IRIPA</name>
<dbReference type="GO" id="GO:0008378">
    <property type="term" value="F:galactosyltransferase activity"/>
    <property type="evidence" value="ECO:0007669"/>
    <property type="project" value="TreeGrafter"/>
</dbReference>
<evidence type="ECO:0000256" key="6">
    <source>
        <dbReference type="ARBA" id="ARBA00022679"/>
    </source>
</evidence>
<reference evidence="17" key="2">
    <citation type="submission" date="2023-04" db="EMBL/GenBank/DDBJ databases">
        <authorList>
            <person name="Bruccoleri R.E."/>
            <person name="Oakeley E.J."/>
            <person name="Faust A.-M."/>
            <person name="Dessus-Babus S."/>
            <person name="Altorfer M."/>
            <person name="Burckhardt D."/>
            <person name="Oertli M."/>
            <person name="Naumann U."/>
            <person name="Petersen F."/>
            <person name="Wong J."/>
        </authorList>
    </citation>
    <scope>NUCLEOTIDE SEQUENCE</scope>
    <source>
        <strain evidence="17">GSM-AAB239-AS_SAM_17_03QT</strain>
        <tissue evidence="17">Leaf</tissue>
    </source>
</reference>